<evidence type="ECO:0000313" key="2">
    <source>
        <dbReference type="EMBL" id="KAF7348312.1"/>
    </source>
</evidence>
<evidence type="ECO:0000313" key="3">
    <source>
        <dbReference type="Proteomes" id="UP000623467"/>
    </source>
</evidence>
<protein>
    <submittedName>
        <fullName evidence="2">Peptide hydrolase</fullName>
    </submittedName>
</protein>
<evidence type="ECO:0000256" key="1">
    <source>
        <dbReference type="SAM" id="MobiDB-lite"/>
    </source>
</evidence>
<dbReference type="EMBL" id="JACAZH010000017">
    <property type="protein sequence ID" value="KAF7348312.1"/>
    <property type="molecule type" value="Genomic_DNA"/>
</dbReference>
<gene>
    <name evidence="2" type="ORF">MSAN_01784900</name>
</gene>
<feature type="compositionally biased region" description="Basic residues" evidence="1">
    <location>
        <begin position="8"/>
        <end position="18"/>
    </location>
</feature>
<name>A0A8H7CU46_9AGAR</name>
<reference evidence="2" key="1">
    <citation type="submission" date="2020-05" db="EMBL/GenBank/DDBJ databases">
        <title>Mycena genomes resolve the evolution of fungal bioluminescence.</title>
        <authorList>
            <person name="Tsai I.J."/>
        </authorList>
    </citation>
    <scope>NUCLEOTIDE SEQUENCE</scope>
    <source>
        <strain evidence="2">160909Yilan</strain>
    </source>
</reference>
<accession>A0A8H7CU46</accession>
<feature type="region of interest" description="Disordered" evidence="1">
    <location>
        <begin position="1"/>
        <end position="22"/>
    </location>
</feature>
<dbReference type="AlphaFoldDB" id="A0A8H7CU46"/>
<keyword evidence="3" id="KW-1185">Reference proteome</keyword>
<sequence>MPSTLRSSLRHGPHSRNPGRRDGYRWNSDAFICPASVDGFRRDPRDVSSAVLHEDEHRLTDLEISQIVESNTTVPLALPRHEVALMDIARYAKLKGVAKEFEVLEAPRRVIVLDEDAFVDVELEAEALADDDWEWEDFEDFDSRAGPSTTSVTQEMDDYFLARRLQDEEYARAGARPERRISGTGRRAYADVLVASNG</sequence>
<proteinExistence type="predicted"/>
<dbReference type="OrthoDB" id="2739946at2759"/>
<organism evidence="2 3">
    <name type="scientific">Mycena sanguinolenta</name>
    <dbReference type="NCBI Taxonomy" id="230812"/>
    <lineage>
        <taxon>Eukaryota</taxon>
        <taxon>Fungi</taxon>
        <taxon>Dikarya</taxon>
        <taxon>Basidiomycota</taxon>
        <taxon>Agaricomycotina</taxon>
        <taxon>Agaricomycetes</taxon>
        <taxon>Agaricomycetidae</taxon>
        <taxon>Agaricales</taxon>
        <taxon>Marasmiineae</taxon>
        <taxon>Mycenaceae</taxon>
        <taxon>Mycena</taxon>
    </lineage>
</organism>
<dbReference type="Proteomes" id="UP000623467">
    <property type="component" value="Unassembled WGS sequence"/>
</dbReference>
<comment type="caution">
    <text evidence="2">The sequence shown here is derived from an EMBL/GenBank/DDBJ whole genome shotgun (WGS) entry which is preliminary data.</text>
</comment>
<keyword evidence="2" id="KW-0378">Hydrolase</keyword>
<dbReference type="GO" id="GO:0016787">
    <property type="term" value="F:hydrolase activity"/>
    <property type="evidence" value="ECO:0007669"/>
    <property type="project" value="UniProtKB-KW"/>
</dbReference>